<dbReference type="InterPro" id="IPR016024">
    <property type="entry name" value="ARM-type_fold"/>
</dbReference>
<dbReference type="SUPFAM" id="SSF48371">
    <property type="entry name" value="ARM repeat"/>
    <property type="match status" value="1"/>
</dbReference>
<evidence type="ECO:0008006" key="3">
    <source>
        <dbReference type="Google" id="ProtNLM"/>
    </source>
</evidence>
<reference evidence="1" key="1">
    <citation type="submission" date="2022-09" db="EMBL/GenBank/DDBJ databases">
        <authorList>
            <person name="Li D."/>
            <person name="Cheng J."/>
            <person name="Li Y."/>
        </authorList>
    </citation>
    <scope>NUCLEOTIDE SEQUENCE</scope>
    <source>
        <strain evidence="1">DL</strain>
    </source>
</reference>
<dbReference type="RefSeq" id="WP_263128044.1">
    <property type="nucleotide sequence ID" value="NZ_CP106856.1"/>
</dbReference>
<evidence type="ECO:0000313" key="2">
    <source>
        <dbReference type="Proteomes" id="UP001063368"/>
    </source>
</evidence>
<proteinExistence type="predicted"/>
<keyword evidence="2" id="KW-1185">Reference proteome</keyword>
<protein>
    <recommendedName>
        <fullName evidence="3">HEAT repeat domain-containing protein</fullName>
    </recommendedName>
</protein>
<organism evidence="1 2">
    <name type="scientific">Arthrobacter koreensis</name>
    <dbReference type="NCBI Taxonomy" id="199136"/>
    <lineage>
        <taxon>Bacteria</taxon>
        <taxon>Bacillati</taxon>
        <taxon>Actinomycetota</taxon>
        <taxon>Actinomycetes</taxon>
        <taxon>Micrococcales</taxon>
        <taxon>Micrococcaceae</taxon>
        <taxon>Arthrobacter</taxon>
    </lineage>
</organism>
<dbReference type="EMBL" id="CP106856">
    <property type="protein sequence ID" value="UYB36355.1"/>
    <property type="molecule type" value="Genomic_DNA"/>
</dbReference>
<gene>
    <name evidence="1" type="ORF">N9A08_01300</name>
</gene>
<evidence type="ECO:0000313" key="1">
    <source>
        <dbReference type="EMBL" id="UYB36355.1"/>
    </source>
</evidence>
<sequence>MLLNLTRDPNPEVRAQSSKTLAIVGRMPTDVSPLVTATLISALESDGIQTPLLTIHGFQKLAGLNALSSYDESVLSVLQSMSVTHKARIIRKAAQLVFARAG</sequence>
<name>A0ABY6FT14_9MICC</name>
<accession>A0ABY6FT14</accession>
<dbReference type="Proteomes" id="UP001063368">
    <property type="component" value="Chromosome"/>
</dbReference>